<dbReference type="PROSITE" id="PS50890">
    <property type="entry name" value="PUA"/>
    <property type="match status" value="1"/>
</dbReference>
<evidence type="ECO:0000256" key="6">
    <source>
        <dbReference type="ARBA" id="ARBA00022884"/>
    </source>
</evidence>
<dbReference type="InterPro" id="IPR036974">
    <property type="entry name" value="PUA_sf"/>
</dbReference>
<keyword evidence="11" id="KW-1185">Reference proteome</keyword>
<keyword evidence="7 8" id="KW-0539">Nucleus</keyword>
<evidence type="ECO:0000256" key="3">
    <source>
        <dbReference type="ARBA" id="ARBA00009895"/>
    </source>
</evidence>
<protein>
    <recommendedName>
        <fullName evidence="4 8">60S ribosome subunit biogenesis protein NIP7 homolog</fullName>
    </recommendedName>
</protein>
<dbReference type="Pfam" id="PF03657">
    <property type="entry name" value="UPF0113"/>
    <property type="match status" value="1"/>
</dbReference>
<evidence type="ECO:0000256" key="4">
    <source>
        <dbReference type="ARBA" id="ARBA00018162"/>
    </source>
</evidence>
<dbReference type="InterPro" id="IPR040598">
    <property type="entry name" value="NIP7_N"/>
</dbReference>
<dbReference type="Gene3D" id="2.30.130.10">
    <property type="entry name" value="PUA domain"/>
    <property type="match status" value="1"/>
</dbReference>
<feature type="domain" description="PUA" evidence="9">
    <location>
        <begin position="109"/>
        <end position="184"/>
    </location>
</feature>
<evidence type="ECO:0000256" key="5">
    <source>
        <dbReference type="ARBA" id="ARBA00022517"/>
    </source>
</evidence>
<sequence>MAYKPSENKKIFITMRPLTEEEMEAVLKKLLKFVGDNIRHLINRSDGIYVFRLHKDRVYYSSETLMKQATAFSMNEIIAFGTCIGKFTKTKKFHLTITALDVIVPYCKCKVWVKANAEQSFLYGNHILKAGVGRITDDVEPNAGIIVYNMTDMPLGFGIASKSTSDIRKSDPSAVAVINIADIGQYVRDEQHII</sequence>
<evidence type="ECO:0000256" key="7">
    <source>
        <dbReference type="ARBA" id="ARBA00023242"/>
    </source>
</evidence>
<dbReference type="InterPro" id="IPR016686">
    <property type="entry name" value="Ribosomal_synth_fac_NIP7"/>
</dbReference>
<evidence type="ECO:0000313" key="10">
    <source>
        <dbReference type="EMBL" id="KAL1237533.1"/>
    </source>
</evidence>
<comment type="similarity">
    <text evidence="3 8">Belongs to the NIP7 family.</text>
</comment>
<dbReference type="SMART" id="SM00359">
    <property type="entry name" value="PUA"/>
    <property type="match status" value="1"/>
</dbReference>
<proteinExistence type="inferred from homology"/>
<comment type="caution">
    <text evidence="10">The sequence shown here is derived from an EMBL/GenBank/DDBJ whole genome shotgun (WGS) entry which is preliminary data.</text>
</comment>
<dbReference type="Gene3D" id="3.10.450.220">
    <property type="match status" value="1"/>
</dbReference>
<name>A0ABR3KH69_TRISP</name>
<dbReference type="PIRSF" id="PIRSF017190">
    <property type="entry name" value="Rbsml_synth_fac_NIP7"/>
    <property type="match status" value="1"/>
</dbReference>
<gene>
    <name evidence="10" type="ORF">TSPI_02426</name>
</gene>
<comment type="subunit">
    <text evidence="8">Interacts with pre-ribosome complex.</text>
</comment>
<dbReference type="PANTHER" id="PTHR23415">
    <property type="entry name" value="CYCLIN-DEPENDENT KINASES REGULATORY SUBUNIT/60S RIBOSOME SUBUNIT BIOGENESIS PROTEIN NIP7"/>
    <property type="match status" value="1"/>
</dbReference>
<dbReference type="SUPFAM" id="SSF88697">
    <property type="entry name" value="PUA domain-like"/>
    <property type="match status" value="1"/>
</dbReference>
<dbReference type="Pfam" id="PF17833">
    <property type="entry name" value="pre-PUA_NIP7"/>
    <property type="match status" value="1"/>
</dbReference>
<dbReference type="InterPro" id="IPR005155">
    <property type="entry name" value="UPF0113_PUA"/>
</dbReference>
<dbReference type="InterPro" id="IPR002478">
    <property type="entry name" value="PUA"/>
</dbReference>
<keyword evidence="6 8" id="KW-0694">RNA-binding</keyword>
<evidence type="ECO:0000313" key="11">
    <source>
        <dbReference type="Proteomes" id="UP001558632"/>
    </source>
</evidence>
<reference evidence="10 11" key="1">
    <citation type="submission" date="2024-07" db="EMBL/GenBank/DDBJ databases">
        <title>Enhanced genomic and transcriptomic resources for Trichinella pseudospiralis and T. spiralis underpin the discovery of pronounced molecular differences between stages and species.</title>
        <authorList>
            <person name="Pasi K.K."/>
            <person name="La Rosa G."/>
            <person name="Gomez-Morales M.A."/>
            <person name="Tosini F."/>
            <person name="Sumanam S."/>
            <person name="Young N.D."/>
            <person name="Chang B.C."/>
            <person name="Robin G.B."/>
        </authorList>
    </citation>
    <scope>NUCLEOTIDE SEQUENCE [LARGE SCALE GENOMIC DNA]</scope>
    <source>
        <strain evidence="10">ISS534</strain>
    </source>
</reference>
<dbReference type="CDD" id="cd21146">
    <property type="entry name" value="Nip7_N_euk"/>
    <property type="match status" value="1"/>
</dbReference>
<evidence type="ECO:0000256" key="2">
    <source>
        <dbReference type="ARBA" id="ARBA00004604"/>
    </source>
</evidence>
<keyword evidence="5 8" id="KW-0690">Ribosome biogenesis</keyword>
<dbReference type="Proteomes" id="UP001558632">
    <property type="component" value="Unassembled WGS sequence"/>
</dbReference>
<evidence type="ECO:0000256" key="8">
    <source>
        <dbReference type="PIRNR" id="PIRNR017190"/>
    </source>
</evidence>
<dbReference type="SUPFAM" id="SSF88802">
    <property type="entry name" value="Pre-PUA domain"/>
    <property type="match status" value="1"/>
</dbReference>
<organism evidence="10 11">
    <name type="scientific">Trichinella spiralis</name>
    <name type="common">Trichina worm</name>
    <dbReference type="NCBI Taxonomy" id="6334"/>
    <lineage>
        <taxon>Eukaryota</taxon>
        <taxon>Metazoa</taxon>
        <taxon>Ecdysozoa</taxon>
        <taxon>Nematoda</taxon>
        <taxon>Enoplea</taxon>
        <taxon>Dorylaimia</taxon>
        <taxon>Trichinellida</taxon>
        <taxon>Trichinellidae</taxon>
        <taxon>Trichinella</taxon>
    </lineage>
</organism>
<dbReference type="InterPro" id="IPR055359">
    <property type="entry name" value="Nip7_N_euk"/>
</dbReference>
<dbReference type="CDD" id="cd21151">
    <property type="entry name" value="PUA_Nip7-like"/>
    <property type="match status" value="1"/>
</dbReference>
<dbReference type="EMBL" id="JBEUSY010000340">
    <property type="protein sequence ID" value="KAL1237533.1"/>
    <property type="molecule type" value="Genomic_DNA"/>
</dbReference>
<dbReference type="InterPro" id="IPR015947">
    <property type="entry name" value="PUA-like_sf"/>
</dbReference>
<comment type="subcellular location">
    <subcellularLocation>
        <location evidence="2">Nucleus</location>
        <location evidence="2">Nucleolus</location>
    </subcellularLocation>
</comment>
<evidence type="ECO:0000256" key="1">
    <source>
        <dbReference type="ARBA" id="ARBA00004087"/>
    </source>
</evidence>
<comment type="function">
    <text evidence="1 8">Required for proper 34S pre-rRNA processing and 60S ribosome subunit assembly.</text>
</comment>
<evidence type="ECO:0000259" key="9">
    <source>
        <dbReference type="SMART" id="SM00359"/>
    </source>
</evidence>
<accession>A0ABR3KH69</accession>